<dbReference type="SUPFAM" id="SSF52317">
    <property type="entry name" value="Class I glutamine amidotransferase-like"/>
    <property type="match status" value="1"/>
</dbReference>
<organism evidence="2 3">
    <name type="scientific">Stieleria neptunia</name>
    <dbReference type="NCBI Taxonomy" id="2527979"/>
    <lineage>
        <taxon>Bacteria</taxon>
        <taxon>Pseudomonadati</taxon>
        <taxon>Planctomycetota</taxon>
        <taxon>Planctomycetia</taxon>
        <taxon>Pirellulales</taxon>
        <taxon>Pirellulaceae</taxon>
        <taxon>Stieleria</taxon>
    </lineage>
</organism>
<evidence type="ECO:0000256" key="1">
    <source>
        <dbReference type="SAM" id="Phobius"/>
    </source>
</evidence>
<evidence type="ECO:0008006" key="4">
    <source>
        <dbReference type="Google" id="ProtNLM"/>
    </source>
</evidence>
<feature type="transmembrane region" description="Helical" evidence="1">
    <location>
        <begin position="51"/>
        <end position="72"/>
    </location>
</feature>
<accession>A0A518HV38</accession>
<proteinExistence type="predicted"/>
<dbReference type="InterPro" id="IPR029062">
    <property type="entry name" value="Class_I_gatase-like"/>
</dbReference>
<protein>
    <recommendedName>
        <fullName evidence="4">Glutamine amidotransferase domain-containing protein</fullName>
    </recommendedName>
</protein>
<dbReference type="EMBL" id="CP037423">
    <property type="protein sequence ID" value="QDV44722.1"/>
    <property type="molecule type" value="Genomic_DNA"/>
</dbReference>
<gene>
    <name evidence="2" type="ORF">Enr13x_45910</name>
</gene>
<dbReference type="AlphaFoldDB" id="A0A518HV38"/>
<dbReference type="Gene3D" id="3.40.50.880">
    <property type="match status" value="1"/>
</dbReference>
<evidence type="ECO:0000313" key="3">
    <source>
        <dbReference type="Proteomes" id="UP000319004"/>
    </source>
</evidence>
<keyword evidence="1" id="KW-1133">Transmembrane helix</keyword>
<sequence length="797" mass="88426">MVFESYPVFIAELVIGSPRWTVPAIVIGTVLTFLVLWNYATSGGRRVRTAWLGVTLKVIAIALLAVCLLQPMQRGERPRPRANLLPIVVDTSGSMDLKIGRSDESWRDRIETDMAADSPVFSSMAQLFETRIYGFDKRLSSASEVADLRRGGTGSRLVENLGELSRRLEGRPVAGVLLMTDGNVAGVAEELEELPELKFPVYPVIPSRTTGLNDLRITSTTVRQTNFEISPVTLAVQFAIDGSFPGQAIARLTDVALQSVVEEKTVPLRSDEKTFSVSFQFRPADVGLRFYRVDLFREVDRAAFDQLDELMDTPSSETTLVNNTRLIAVDRQGGPYRVLYVAGRPNWEFKFLRRAISEDAEVELTGLIRMANKEPKFSFRDKEVSSTNPLFQGLGDDAEETAEQYDEPVMIRIGVKETEELASGFPKVEEELFGFDALIIDDIEPEFFSQDQLEMVRRFVSSRGGGLLMLGGQEMFRGRAFGDSFLGDLSPVYVSRTDSGSPDDYSVGLTREGMLQPWMRLRKTADAETKRLRTMPQFDSVNVVGSLKPGAYQLATVKGGGGQVQPAIAVQRFGKGKVGAITIADLWRWSMQPDPQNPDDAAQAWRQITRWLVGDVPRRAELSAKPGPDNDDSMVLRVDALDEAFMPLENPTITVNVFRPGGDSLTLDAKPIGEIPGAYSVAYYDDQPGQYMATAEVRAEDGELVGTPTVGWSRQIAGREFDTLGVNRALLQRIAEQSGGDIIAEEDLNLMARRLKSEKVPVMETWVFPLWHRGWVIALALGCLCGEWGLRRWRGLA</sequence>
<keyword evidence="1" id="KW-0812">Transmembrane</keyword>
<dbReference type="KEGG" id="snep:Enr13x_45910"/>
<keyword evidence="3" id="KW-1185">Reference proteome</keyword>
<keyword evidence="1" id="KW-0472">Membrane</keyword>
<name>A0A518HV38_9BACT</name>
<dbReference type="PANTHER" id="PTHR37947">
    <property type="entry name" value="BLL2462 PROTEIN"/>
    <property type="match status" value="1"/>
</dbReference>
<dbReference type="PANTHER" id="PTHR37947:SF1">
    <property type="entry name" value="BLL2462 PROTEIN"/>
    <property type="match status" value="1"/>
</dbReference>
<feature type="transmembrane region" description="Helical" evidence="1">
    <location>
        <begin position="20"/>
        <end position="39"/>
    </location>
</feature>
<evidence type="ECO:0000313" key="2">
    <source>
        <dbReference type="EMBL" id="QDV44722.1"/>
    </source>
</evidence>
<reference evidence="2 3" key="1">
    <citation type="submission" date="2019-03" db="EMBL/GenBank/DDBJ databases">
        <title>Deep-cultivation of Planctomycetes and their phenomic and genomic characterization uncovers novel biology.</title>
        <authorList>
            <person name="Wiegand S."/>
            <person name="Jogler M."/>
            <person name="Boedeker C."/>
            <person name="Pinto D."/>
            <person name="Vollmers J."/>
            <person name="Rivas-Marin E."/>
            <person name="Kohn T."/>
            <person name="Peeters S.H."/>
            <person name="Heuer A."/>
            <person name="Rast P."/>
            <person name="Oberbeckmann S."/>
            <person name="Bunk B."/>
            <person name="Jeske O."/>
            <person name="Meyerdierks A."/>
            <person name="Storesund J.E."/>
            <person name="Kallscheuer N."/>
            <person name="Luecker S."/>
            <person name="Lage O.M."/>
            <person name="Pohl T."/>
            <person name="Merkel B.J."/>
            <person name="Hornburger P."/>
            <person name="Mueller R.-W."/>
            <person name="Bruemmer F."/>
            <person name="Labrenz M."/>
            <person name="Spormann A.M."/>
            <person name="Op den Camp H."/>
            <person name="Overmann J."/>
            <person name="Amann R."/>
            <person name="Jetten M.S.M."/>
            <person name="Mascher T."/>
            <person name="Medema M.H."/>
            <person name="Devos D.P."/>
            <person name="Kaster A.-K."/>
            <person name="Ovreas L."/>
            <person name="Rohde M."/>
            <person name="Galperin M.Y."/>
            <person name="Jogler C."/>
        </authorList>
    </citation>
    <scope>NUCLEOTIDE SEQUENCE [LARGE SCALE GENOMIC DNA]</scope>
    <source>
        <strain evidence="2 3">Enr13</strain>
    </source>
</reference>
<dbReference type="Proteomes" id="UP000319004">
    <property type="component" value="Chromosome"/>
</dbReference>